<evidence type="ECO:0000259" key="33">
    <source>
        <dbReference type="PROSITE" id="PS51480"/>
    </source>
</evidence>
<keyword evidence="13 31" id="KW-0548">Nucleotidyltransferase</keyword>
<dbReference type="PANTHER" id="PTHR28629:SF14">
    <property type="entry name" value="DIHYDROXYACETONE KINASE 1"/>
    <property type="match status" value="1"/>
</dbReference>
<dbReference type="InterPro" id="IPR001937">
    <property type="entry name" value="GalP_UDPtransf1"/>
</dbReference>
<dbReference type="InterPro" id="IPR036117">
    <property type="entry name" value="DhaL_dom_sf"/>
</dbReference>
<evidence type="ECO:0000256" key="5">
    <source>
        <dbReference type="ARBA" id="ARBA00004778"/>
    </source>
</evidence>
<keyword evidence="19" id="KW-0862">Zinc</keyword>
<evidence type="ECO:0000256" key="18">
    <source>
        <dbReference type="ARBA" id="ARBA00022798"/>
    </source>
</evidence>
<dbReference type="PROSITE" id="PS51480">
    <property type="entry name" value="DHAL"/>
    <property type="match status" value="1"/>
</dbReference>
<evidence type="ECO:0000256" key="10">
    <source>
        <dbReference type="ARBA" id="ARBA00016340"/>
    </source>
</evidence>
<keyword evidence="20" id="KW-0067">ATP-binding</keyword>
<dbReference type="NCBIfam" id="TIGR00209">
    <property type="entry name" value="galT_1"/>
    <property type="match status" value="1"/>
</dbReference>
<dbReference type="EMBL" id="SPOI01000145">
    <property type="protein sequence ID" value="TIB35465.1"/>
    <property type="molecule type" value="Genomic_DNA"/>
</dbReference>
<evidence type="ECO:0000256" key="15">
    <source>
        <dbReference type="ARBA" id="ARBA00022741"/>
    </source>
</evidence>
<dbReference type="Gene3D" id="3.30.1180.20">
    <property type="entry name" value="Dihydroxyacetone kinase, domain 2"/>
    <property type="match status" value="1"/>
</dbReference>
<dbReference type="GO" id="GO:0019588">
    <property type="term" value="P:anaerobic glycerol catabolic process"/>
    <property type="evidence" value="ECO:0007669"/>
    <property type="project" value="UniProtKB-UniPathway"/>
</dbReference>
<keyword evidence="18" id="KW-0319">Glycerol metabolism</keyword>
<evidence type="ECO:0000256" key="28">
    <source>
        <dbReference type="ARBA" id="ARBA00048898"/>
    </source>
</evidence>
<dbReference type="CDD" id="cd00608">
    <property type="entry name" value="GalT"/>
    <property type="match status" value="1"/>
</dbReference>
<dbReference type="GO" id="GO:0008108">
    <property type="term" value="F:UDP-glucose:hexose-1-phosphate uridylyltransferase activity"/>
    <property type="evidence" value="ECO:0007669"/>
    <property type="project" value="UniProtKB-EC"/>
</dbReference>
<dbReference type="Pfam" id="PF01265">
    <property type="entry name" value="Cyto_heme_lyase"/>
    <property type="match status" value="1"/>
</dbReference>
<dbReference type="GO" id="GO:0006796">
    <property type="term" value="P:phosphate-containing compound metabolic process"/>
    <property type="evidence" value="ECO:0007669"/>
    <property type="project" value="UniProtKB-ARBA"/>
</dbReference>
<evidence type="ECO:0000313" key="36">
    <source>
        <dbReference type="Proteomes" id="UP000310689"/>
    </source>
</evidence>
<feature type="compositionally biased region" description="Polar residues" evidence="32">
    <location>
        <begin position="1"/>
        <end position="35"/>
    </location>
</feature>
<dbReference type="Gene3D" id="1.25.40.340">
    <property type="match status" value="1"/>
</dbReference>
<comment type="catalytic activity">
    <reaction evidence="27">
        <text>D-glyceraldehyde + ATP = D-glyceraldehyde 3-phosphate + ADP + H(+)</text>
        <dbReference type="Rhea" id="RHEA:13941"/>
        <dbReference type="ChEBI" id="CHEBI:15378"/>
        <dbReference type="ChEBI" id="CHEBI:17378"/>
        <dbReference type="ChEBI" id="CHEBI:30616"/>
        <dbReference type="ChEBI" id="CHEBI:59776"/>
        <dbReference type="ChEBI" id="CHEBI:456216"/>
        <dbReference type="EC" id="2.7.1.28"/>
    </reaction>
</comment>
<dbReference type="FunFam" id="3.40.50.10440:FF:000001">
    <property type="entry name" value="Dihydroxyacetone kinase, DhaK subunit"/>
    <property type="match status" value="1"/>
</dbReference>
<dbReference type="NCBIfam" id="TIGR02361">
    <property type="entry name" value="dak_ATP"/>
    <property type="match status" value="1"/>
</dbReference>
<proteinExistence type="inferred from homology"/>
<evidence type="ECO:0000256" key="23">
    <source>
        <dbReference type="ARBA" id="ARBA00023136"/>
    </source>
</evidence>
<keyword evidence="17" id="KW-0999">Mitochondrion inner membrane</keyword>
<reference evidence="35 36" key="1">
    <citation type="submission" date="2019-03" db="EMBL/GenBank/DDBJ databases">
        <title>Sequencing 23 genomes of Wallemia ichthyophaga.</title>
        <authorList>
            <person name="Gostincar C."/>
        </authorList>
    </citation>
    <scope>NUCLEOTIDE SEQUENCE [LARGE SCALE GENOMIC DNA]</scope>
    <source>
        <strain evidence="35 36">EXF-6200</strain>
    </source>
</reference>
<dbReference type="Pfam" id="PF01087">
    <property type="entry name" value="GalP_UDP_transf"/>
    <property type="match status" value="1"/>
</dbReference>
<dbReference type="GO" id="GO:1901135">
    <property type="term" value="P:carbohydrate derivative metabolic process"/>
    <property type="evidence" value="ECO:0007669"/>
    <property type="project" value="UniProtKB-ARBA"/>
</dbReference>
<dbReference type="SMART" id="SM01120">
    <property type="entry name" value="Dak2"/>
    <property type="match status" value="1"/>
</dbReference>
<keyword evidence="15" id="KW-0547">Nucleotide-binding</keyword>
<dbReference type="PROSITE" id="PS00117">
    <property type="entry name" value="GAL_P_UDP_TRANSF_I"/>
    <property type="match status" value="1"/>
</dbReference>
<dbReference type="InterPro" id="IPR005850">
    <property type="entry name" value="GalP_Utransf_C"/>
</dbReference>
<evidence type="ECO:0000256" key="22">
    <source>
        <dbReference type="ARBA" id="ARBA00023128"/>
    </source>
</evidence>
<evidence type="ECO:0000256" key="8">
    <source>
        <dbReference type="ARBA" id="ARBA00008757"/>
    </source>
</evidence>
<dbReference type="InterPro" id="IPR004006">
    <property type="entry name" value="DhaK_dom"/>
</dbReference>
<dbReference type="InterPro" id="IPR050861">
    <property type="entry name" value="Dihydroxyacetone_Kinase"/>
</dbReference>
<evidence type="ECO:0000256" key="27">
    <source>
        <dbReference type="ARBA" id="ARBA00047974"/>
    </source>
</evidence>
<dbReference type="InterPro" id="IPR005849">
    <property type="entry name" value="GalP_Utransf_N"/>
</dbReference>
<evidence type="ECO:0000256" key="20">
    <source>
        <dbReference type="ARBA" id="ARBA00022840"/>
    </source>
</evidence>
<keyword evidence="25" id="KW-0456">Lyase</keyword>
<dbReference type="SUPFAM" id="SSF54197">
    <property type="entry name" value="HIT-like"/>
    <property type="match status" value="2"/>
</dbReference>
<dbReference type="AlphaFoldDB" id="A0A4T0J6I6"/>
<dbReference type="EC" id="2.7.7.12" evidence="31"/>
<dbReference type="FunFam" id="3.30.428.10:FF:000002">
    <property type="entry name" value="Galactose-1-phosphate uridylyltransferase"/>
    <property type="match status" value="1"/>
</dbReference>
<evidence type="ECO:0000256" key="30">
    <source>
        <dbReference type="PIRSR" id="PIRSR612734-2"/>
    </source>
</evidence>
<dbReference type="FunFam" id="3.30.1180.20:FF:000001">
    <property type="entry name" value="Dihydroxyacetone kinase 1"/>
    <property type="match status" value="1"/>
</dbReference>
<comment type="subcellular location">
    <subcellularLocation>
        <location evidence="4">Mitochondrion inner membrane</location>
    </subcellularLocation>
</comment>
<evidence type="ECO:0000256" key="2">
    <source>
        <dbReference type="ARBA" id="ARBA00001947"/>
    </source>
</evidence>
<evidence type="ECO:0000256" key="29">
    <source>
        <dbReference type="PIRSR" id="PIRSR612734-1"/>
    </source>
</evidence>
<dbReference type="Pfam" id="PF02733">
    <property type="entry name" value="Dak1"/>
    <property type="match status" value="1"/>
</dbReference>
<feature type="active site" description="Tele-hemiaminal-histidine intermediate" evidence="29">
    <location>
        <position position="454"/>
    </location>
</feature>
<feature type="binding site" evidence="30">
    <location>
        <begin position="284"/>
        <end position="287"/>
    </location>
    <ligand>
        <name>substrate</name>
    </ligand>
</feature>
<dbReference type="Gene3D" id="3.40.50.10440">
    <property type="entry name" value="Dihydroxyacetone kinase, domain 1"/>
    <property type="match status" value="1"/>
</dbReference>
<evidence type="ECO:0000256" key="16">
    <source>
        <dbReference type="ARBA" id="ARBA00022777"/>
    </source>
</evidence>
<dbReference type="FunFam" id="1.25.40.340:FF:000001">
    <property type="entry name" value="Dihydroxyacetone kinase 1"/>
    <property type="match status" value="1"/>
</dbReference>
<evidence type="ECO:0000256" key="13">
    <source>
        <dbReference type="ARBA" id="ARBA00022695"/>
    </source>
</evidence>
<evidence type="ECO:0000256" key="21">
    <source>
        <dbReference type="ARBA" id="ARBA00023004"/>
    </source>
</evidence>
<keyword evidence="11" id="KW-0349">Heme</keyword>
<feature type="binding site" evidence="30">
    <location>
        <position position="340"/>
    </location>
    <ligand>
        <name>substrate</name>
    </ligand>
</feature>
<comment type="similarity">
    <text evidence="9 31">Belongs to the galactose-1-phosphate uridylyltransferase type 1 family.</text>
</comment>
<comment type="cofactor">
    <cofactor evidence="2">
        <name>Zn(2+)</name>
        <dbReference type="ChEBI" id="CHEBI:29105"/>
    </cofactor>
</comment>
<dbReference type="Proteomes" id="UP000310689">
    <property type="component" value="Unassembled WGS sequence"/>
</dbReference>
<dbReference type="Pfam" id="PF02744">
    <property type="entry name" value="GalP_UDP_tr_C"/>
    <property type="match status" value="1"/>
</dbReference>
<evidence type="ECO:0000256" key="25">
    <source>
        <dbReference type="ARBA" id="ARBA00023239"/>
    </source>
</evidence>
<accession>A0A4T0J6I6</accession>
<evidence type="ECO:0000256" key="24">
    <source>
        <dbReference type="ARBA" id="ARBA00023144"/>
    </source>
</evidence>
<evidence type="ECO:0000256" key="6">
    <source>
        <dbReference type="ARBA" id="ARBA00004947"/>
    </source>
</evidence>
<comment type="caution">
    <text evidence="35">The sequence shown here is derived from an EMBL/GenBank/DDBJ whole genome shotgun (WGS) entry which is preliminary data.</text>
</comment>
<keyword evidence="24 31" id="KW-0299">Galactose metabolism</keyword>
<keyword evidence="23" id="KW-0472">Membrane</keyword>
<feature type="region of interest" description="Disordered" evidence="32">
    <location>
        <begin position="596"/>
        <end position="616"/>
    </location>
</feature>
<evidence type="ECO:0000256" key="32">
    <source>
        <dbReference type="SAM" id="MobiDB-lite"/>
    </source>
</evidence>
<evidence type="ECO:0000313" key="35">
    <source>
        <dbReference type="EMBL" id="TIB35465.1"/>
    </source>
</evidence>
<comment type="similarity">
    <text evidence="8">Belongs to the dihydroxyacetone kinase (DAK) family.</text>
</comment>
<dbReference type="UniPathway" id="UPA00617">
    <property type="reaction ID" value="UER00669"/>
</dbReference>
<evidence type="ECO:0000256" key="3">
    <source>
        <dbReference type="ARBA" id="ARBA00003264"/>
    </source>
</evidence>
<evidence type="ECO:0000256" key="12">
    <source>
        <dbReference type="ARBA" id="ARBA00022679"/>
    </source>
</evidence>
<dbReference type="PROSITE" id="PS51481">
    <property type="entry name" value="DHAK"/>
    <property type="match status" value="1"/>
</dbReference>
<comment type="function">
    <text evidence="3">Catalyzes both the phosphorylation of dihydroxyacetone and of glyceraldehyde.</text>
</comment>
<dbReference type="GO" id="GO:0005829">
    <property type="term" value="C:cytosol"/>
    <property type="evidence" value="ECO:0007669"/>
    <property type="project" value="TreeGrafter"/>
</dbReference>
<dbReference type="SUPFAM" id="SSF82549">
    <property type="entry name" value="DAK1/DegV-like"/>
    <property type="match status" value="1"/>
</dbReference>
<dbReference type="GO" id="GO:0005743">
    <property type="term" value="C:mitochondrial inner membrane"/>
    <property type="evidence" value="ECO:0007669"/>
    <property type="project" value="UniProtKB-SubCell"/>
</dbReference>
<dbReference type="InterPro" id="IPR036265">
    <property type="entry name" value="HIT-like_sf"/>
</dbReference>
<dbReference type="PROSITE" id="PS00822">
    <property type="entry name" value="CYTO_HEME_LYASE_2"/>
    <property type="match status" value="1"/>
</dbReference>
<feature type="domain" description="DhaK" evidence="34">
    <location>
        <begin position="239"/>
        <end position="584"/>
    </location>
</feature>
<dbReference type="UniPathway" id="UPA00214"/>
<dbReference type="InterPro" id="IPR019779">
    <property type="entry name" value="GalP_UDPtransf1_His-AS"/>
</dbReference>
<dbReference type="GO" id="GO:0004408">
    <property type="term" value="F:holocytochrome-c synthase activity"/>
    <property type="evidence" value="ECO:0007669"/>
    <property type="project" value="InterPro"/>
</dbReference>
<comment type="similarity">
    <text evidence="7">Belongs to the cytochrome c-type heme lyase family.</text>
</comment>
<dbReference type="Gene3D" id="3.30.428.10">
    <property type="entry name" value="HIT-like"/>
    <property type="match status" value="2"/>
</dbReference>
<comment type="pathway">
    <text evidence="5">Polyol metabolism; glycerol fermentation; glycerone phosphate from glycerol (oxidative route): step 2/2.</text>
</comment>
<evidence type="ECO:0000256" key="1">
    <source>
        <dbReference type="ARBA" id="ARBA00001107"/>
    </source>
</evidence>
<keyword evidence="16" id="KW-0418">Kinase</keyword>
<dbReference type="PANTHER" id="PTHR28629">
    <property type="entry name" value="TRIOKINASE/FMN CYCLASE"/>
    <property type="match status" value="1"/>
</dbReference>
<gene>
    <name evidence="35" type="ORF">E3P86_02656</name>
</gene>
<dbReference type="InterPro" id="IPR000511">
    <property type="entry name" value="Holocyt_c/c1_synthase"/>
</dbReference>
<comment type="catalytic activity">
    <reaction evidence="1 31">
        <text>alpha-D-galactose 1-phosphate + UDP-alpha-D-glucose = alpha-D-glucose 1-phosphate + UDP-alpha-D-galactose</text>
        <dbReference type="Rhea" id="RHEA:13989"/>
        <dbReference type="ChEBI" id="CHEBI:58336"/>
        <dbReference type="ChEBI" id="CHEBI:58601"/>
        <dbReference type="ChEBI" id="CHEBI:58885"/>
        <dbReference type="ChEBI" id="CHEBI:66914"/>
        <dbReference type="EC" id="2.7.7.12"/>
    </reaction>
</comment>
<keyword evidence="22" id="KW-0496">Mitochondrion</keyword>
<dbReference type="GO" id="GO:0005524">
    <property type="term" value="F:ATP binding"/>
    <property type="evidence" value="ECO:0007669"/>
    <property type="project" value="UniProtKB-KW"/>
</dbReference>
<keyword evidence="26 31" id="KW-0119">Carbohydrate metabolism</keyword>
<comment type="pathway">
    <text evidence="6 31">Carbohydrate metabolism; galactose metabolism.</text>
</comment>
<dbReference type="GO" id="GO:0008270">
    <property type="term" value="F:zinc ion binding"/>
    <property type="evidence" value="ECO:0007669"/>
    <property type="project" value="InterPro"/>
</dbReference>
<feature type="domain" description="DhaL" evidence="33">
    <location>
        <begin position="622"/>
        <end position="815"/>
    </location>
</feature>
<comment type="catalytic activity">
    <reaction evidence="28">
        <text>dihydroxyacetone + ATP = dihydroxyacetone phosphate + ADP + H(+)</text>
        <dbReference type="Rhea" id="RHEA:15773"/>
        <dbReference type="ChEBI" id="CHEBI:15378"/>
        <dbReference type="ChEBI" id="CHEBI:16016"/>
        <dbReference type="ChEBI" id="CHEBI:30616"/>
        <dbReference type="ChEBI" id="CHEBI:57642"/>
        <dbReference type="ChEBI" id="CHEBI:456216"/>
        <dbReference type="EC" id="2.7.1.29"/>
    </reaction>
</comment>
<dbReference type="GO" id="GO:0019637">
    <property type="term" value="P:organophosphate metabolic process"/>
    <property type="evidence" value="ECO:0007669"/>
    <property type="project" value="UniProtKB-ARBA"/>
</dbReference>
<evidence type="ECO:0000256" key="19">
    <source>
        <dbReference type="ARBA" id="ARBA00022833"/>
    </source>
</evidence>
<dbReference type="GO" id="GO:0006012">
    <property type="term" value="P:galactose metabolic process"/>
    <property type="evidence" value="ECO:0007669"/>
    <property type="project" value="UniProtKB-UniPathway"/>
</dbReference>
<keyword evidence="14 31" id="KW-0479">Metal-binding</keyword>
<evidence type="ECO:0000256" key="9">
    <source>
        <dbReference type="ARBA" id="ARBA00010951"/>
    </source>
</evidence>
<evidence type="ECO:0000256" key="26">
    <source>
        <dbReference type="ARBA" id="ARBA00023277"/>
    </source>
</evidence>
<evidence type="ECO:0000256" key="17">
    <source>
        <dbReference type="ARBA" id="ARBA00022792"/>
    </source>
</evidence>
<dbReference type="SUPFAM" id="SSF101473">
    <property type="entry name" value="DhaL-like"/>
    <property type="match status" value="1"/>
</dbReference>
<sequence>MPHLSQTPLSAHQSTALPTDRSTSSIPRPENTNNPEEYGRGEHWEYPSPQQFYNALVRKGWETPEESVEDMVAIHNFLNEEAWVEINKWEKRAGHVGDNDQDKVQLAQFSGRPGDYTPKARLQMLLSSVFPNKFYNEPPFDRHDWFVRRKNQSELVRYVIDYYGAPPTPDGMPVFHLDVRPALDSPSSIAERVRVGTARCWRTATGMSVDSISELSLEHQDEFLEPERRRMLNKHINESPETAVLEALHGLCKLNPQLTLDKESKALYKKHLDTSKVSLIAGGGSGHEPTHSSFVGDGMLNAAIPGTIFASPNTAQILRGIQLASSPQGTLVIVKNYTGDVLHFGLAKEKFAAQNPEAARFTRFIMASDDVSVGRKQAGIVGRRGLAGVTLIHKMAGAFAHNGATIDQVEDVANYINDNAATLGAGLEHTHVPGTEASKAYLKDDELELGMGIHNEPGFTKMSPIPPASQLIEGMVETLTSTSDPDRSYVNFRNDGSDRVVLLVNNLGGLSELELAGATGHATSVVQKRGYKVERVLSGTFITSLNMPGFSITLLRLPAKGESAPASSAQLLELLDSPANAPGWRWHATTPPRLEKEYVNDSPTHAKPSTDTAAPIKTDNGEKIIRAIKAAAENLIAAEPEITRLDTVAGDGDCGLTLKAGADGVLKRISSGAISGDNVARYILEVSEVAETDMGGTSGALYSIFFSALAGAVREHETEVQLACKGALETLYKYTRARPPSRTLIDPLHAFIDAFAGAGNAHKAIEAAKQATEEGKKMEAKAGRAAYVGQQGLKEQAVPDPGAVGVCKILEGFFSLKTRLALVIAPCHTRNSRSGFLRDCLLSTDSNKTTIMATATAFNPTESPHRRYNPLSDSWVLVSPHRTKRPWQGQVEAASKPELPAYDSQCYLCPGNMRSNGASNPQYTSTHHFVNDFSAVYPQAVDSPRDPHPLIKTAPISGKCYVVCFHPDHNRTIAQMDTADVLSVVDAWCHLYSSIPRDEPSVKYIQIFENKGSAMGCSNPHPHGQVWSVSYIPEEPAKALAMQARYARENSSTSTPSHLTHAPNLLLDYAHFELGGKRERVVALNEDFVAVVPYWAVWPFETLVMPAKKHIPSVAHLTWLEKQSLAGILREVACRYDNIFDCSFPYSMGLVQQPVRAEGDESQAFAHAQLHIHFYPPLLRSATVRKFLVGFELLGEPQRDLTAEGAAKRIQDSDPTFPRWAQ</sequence>
<evidence type="ECO:0000256" key="14">
    <source>
        <dbReference type="ARBA" id="ARBA00022723"/>
    </source>
</evidence>
<dbReference type="GO" id="GO:0050354">
    <property type="term" value="F:triokinase activity"/>
    <property type="evidence" value="ECO:0007669"/>
    <property type="project" value="UniProtKB-EC"/>
</dbReference>
<name>A0A4T0J6I6_WALIC</name>
<dbReference type="Pfam" id="PF02734">
    <property type="entry name" value="Dak2"/>
    <property type="match status" value="1"/>
</dbReference>
<evidence type="ECO:0000256" key="4">
    <source>
        <dbReference type="ARBA" id="ARBA00004273"/>
    </source>
</evidence>
<feature type="compositionally biased region" description="Polar residues" evidence="32">
    <location>
        <begin position="601"/>
        <end position="612"/>
    </location>
</feature>
<dbReference type="InterPro" id="IPR004007">
    <property type="entry name" value="DhaL_dom"/>
</dbReference>
<keyword evidence="12 31" id="KW-0808">Transferase</keyword>
<keyword evidence="21" id="KW-0408">Iron</keyword>
<organism evidence="35 36">
    <name type="scientific">Wallemia ichthyophaga</name>
    <dbReference type="NCBI Taxonomy" id="245174"/>
    <lineage>
        <taxon>Eukaryota</taxon>
        <taxon>Fungi</taxon>
        <taxon>Dikarya</taxon>
        <taxon>Basidiomycota</taxon>
        <taxon>Wallemiomycotina</taxon>
        <taxon>Wallemiomycetes</taxon>
        <taxon>Wallemiales</taxon>
        <taxon>Wallemiaceae</taxon>
        <taxon>Wallemia</taxon>
    </lineage>
</organism>
<evidence type="ECO:0000256" key="7">
    <source>
        <dbReference type="ARBA" id="ARBA00007255"/>
    </source>
</evidence>
<evidence type="ECO:0000256" key="11">
    <source>
        <dbReference type="ARBA" id="ARBA00022617"/>
    </source>
</evidence>
<evidence type="ECO:0000259" key="34">
    <source>
        <dbReference type="PROSITE" id="PS51481"/>
    </source>
</evidence>
<protein>
    <recommendedName>
        <fullName evidence="10 31">Galactose-1-phosphate uridylyltransferase</fullName>
        <ecNumber evidence="31">2.7.7.12</ecNumber>
    </recommendedName>
</protein>
<dbReference type="InterPro" id="IPR012734">
    <property type="entry name" value="DhaK_ATP"/>
</dbReference>
<feature type="binding site" evidence="30">
    <location>
        <position position="335"/>
    </location>
    <ligand>
        <name>substrate</name>
    </ligand>
</feature>
<feature type="region of interest" description="Disordered" evidence="32">
    <location>
        <begin position="1"/>
        <end position="45"/>
    </location>
</feature>
<dbReference type="GO" id="GO:0004371">
    <property type="term" value="F:glycerone kinase activity"/>
    <property type="evidence" value="ECO:0007669"/>
    <property type="project" value="UniProtKB-EC"/>
</dbReference>
<evidence type="ECO:0000256" key="31">
    <source>
        <dbReference type="RuleBase" id="RU000506"/>
    </source>
</evidence>